<evidence type="ECO:0000313" key="2">
    <source>
        <dbReference type="Proteomes" id="UP000178099"/>
    </source>
</evidence>
<comment type="caution">
    <text evidence="1">The sequence shown here is derived from an EMBL/GenBank/DDBJ whole genome shotgun (WGS) entry which is preliminary data.</text>
</comment>
<proteinExistence type="predicted"/>
<dbReference type="AlphaFoldDB" id="A0A1G2DBF3"/>
<gene>
    <name evidence="1" type="ORF">A3D67_01840</name>
</gene>
<evidence type="ECO:0000313" key="1">
    <source>
        <dbReference type="EMBL" id="OGZ10959.1"/>
    </source>
</evidence>
<name>A0A1G2DBF3_9BACT</name>
<reference evidence="1 2" key="1">
    <citation type="journal article" date="2016" name="Nat. Commun.">
        <title>Thousands of microbial genomes shed light on interconnected biogeochemical processes in an aquifer system.</title>
        <authorList>
            <person name="Anantharaman K."/>
            <person name="Brown C.T."/>
            <person name="Hug L.A."/>
            <person name="Sharon I."/>
            <person name="Castelle C.J."/>
            <person name="Probst A.J."/>
            <person name="Thomas B.C."/>
            <person name="Singh A."/>
            <person name="Wilkins M.J."/>
            <person name="Karaoz U."/>
            <person name="Brodie E.L."/>
            <person name="Williams K.H."/>
            <person name="Hubbard S.S."/>
            <person name="Banfield J.F."/>
        </authorList>
    </citation>
    <scope>NUCLEOTIDE SEQUENCE [LARGE SCALE GENOMIC DNA]</scope>
</reference>
<accession>A0A1G2DBF3</accession>
<dbReference type="Proteomes" id="UP000178099">
    <property type="component" value="Unassembled WGS sequence"/>
</dbReference>
<protein>
    <recommendedName>
        <fullName evidence="3">PIN domain-containing protein</fullName>
    </recommendedName>
</protein>
<organism evidence="1 2">
    <name type="scientific">Candidatus Lloydbacteria bacterium RIFCSPHIGHO2_02_FULL_51_22</name>
    <dbReference type="NCBI Taxonomy" id="1798663"/>
    <lineage>
        <taxon>Bacteria</taxon>
        <taxon>Candidatus Lloydiibacteriota</taxon>
    </lineage>
</organism>
<dbReference type="EMBL" id="MHLN01000029">
    <property type="protein sequence ID" value="OGZ10959.1"/>
    <property type="molecule type" value="Genomic_DNA"/>
</dbReference>
<evidence type="ECO:0008006" key="3">
    <source>
        <dbReference type="Google" id="ProtNLM"/>
    </source>
</evidence>
<sequence>MKILDTNAVNHILKRRLNLDDDYCVTDDIKEEAEIAESVIGTKLSSKVELASSSALFDRTLYLAHYKNMLNKHSGRSFYNMTGFGDISILALLKTVEETTKDQSQGRLFGTDEVLEVFTEDQSLIKKITLESSKTKVFKNANIK</sequence>